<dbReference type="SUPFAM" id="SSF50998">
    <property type="entry name" value="Quinoprotein alcohol dehydrogenase-like"/>
    <property type="match status" value="1"/>
</dbReference>
<dbReference type="Gene3D" id="2.130.10.10">
    <property type="entry name" value="YVTN repeat-like/Quinoprotein amine dehydrogenase"/>
    <property type="match status" value="1"/>
</dbReference>
<name>A0ABR7SBJ4_9ACTN</name>
<organism evidence="3 4">
    <name type="scientific">Streptomyces polyasparticus</name>
    <dbReference type="NCBI Taxonomy" id="2767826"/>
    <lineage>
        <taxon>Bacteria</taxon>
        <taxon>Bacillati</taxon>
        <taxon>Actinomycetota</taxon>
        <taxon>Actinomycetes</taxon>
        <taxon>Kitasatosporales</taxon>
        <taxon>Streptomycetaceae</taxon>
        <taxon>Streptomyces</taxon>
    </lineage>
</organism>
<feature type="compositionally biased region" description="Basic and acidic residues" evidence="1">
    <location>
        <begin position="92"/>
        <end position="106"/>
    </location>
</feature>
<dbReference type="InterPro" id="IPR002372">
    <property type="entry name" value="PQQ_rpt_dom"/>
</dbReference>
<gene>
    <name evidence="3" type="ORF">H9Y04_09620</name>
</gene>
<dbReference type="RefSeq" id="WP_187813314.1">
    <property type="nucleotide sequence ID" value="NZ_JACTVJ010000005.1"/>
</dbReference>
<dbReference type="Pfam" id="PF13360">
    <property type="entry name" value="PQQ_2"/>
    <property type="match status" value="1"/>
</dbReference>
<dbReference type="EMBL" id="JACTVJ010000005">
    <property type="protein sequence ID" value="MBC9712830.1"/>
    <property type="molecule type" value="Genomic_DNA"/>
</dbReference>
<evidence type="ECO:0000313" key="4">
    <source>
        <dbReference type="Proteomes" id="UP000642284"/>
    </source>
</evidence>
<dbReference type="InterPro" id="IPR015943">
    <property type="entry name" value="WD40/YVTN_repeat-like_dom_sf"/>
</dbReference>
<evidence type="ECO:0000259" key="2">
    <source>
        <dbReference type="Pfam" id="PF13360"/>
    </source>
</evidence>
<accession>A0ABR7SBJ4</accession>
<feature type="region of interest" description="Disordered" evidence="1">
    <location>
        <begin position="85"/>
        <end position="106"/>
    </location>
</feature>
<proteinExistence type="predicted"/>
<feature type="compositionally biased region" description="Pro residues" evidence="1">
    <location>
        <begin position="23"/>
        <end position="52"/>
    </location>
</feature>
<feature type="compositionally biased region" description="Pro residues" evidence="1">
    <location>
        <begin position="1"/>
        <end position="15"/>
    </location>
</feature>
<dbReference type="Proteomes" id="UP000642284">
    <property type="component" value="Unassembled WGS sequence"/>
</dbReference>
<comment type="caution">
    <text evidence="3">The sequence shown here is derived from an EMBL/GenBank/DDBJ whole genome shotgun (WGS) entry which is preliminary data.</text>
</comment>
<feature type="region of interest" description="Disordered" evidence="1">
    <location>
        <begin position="1"/>
        <end position="52"/>
    </location>
</feature>
<protein>
    <submittedName>
        <fullName evidence="3">PQQ-binding-like beta-propeller repeat protein</fullName>
    </submittedName>
</protein>
<dbReference type="InterPro" id="IPR011047">
    <property type="entry name" value="Quinoprotein_ADH-like_sf"/>
</dbReference>
<evidence type="ECO:0000313" key="3">
    <source>
        <dbReference type="EMBL" id="MBC9712830.1"/>
    </source>
</evidence>
<reference evidence="3 4" key="1">
    <citation type="submission" date="2020-08" db="EMBL/GenBank/DDBJ databases">
        <title>Genemic of Streptomyces polyaspartic.</title>
        <authorList>
            <person name="Liu W."/>
        </authorList>
    </citation>
    <scope>NUCLEOTIDE SEQUENCE [LARGE SCALE GENOMIC DNA]</scope>
    <source>
        <strain evidence="3 4">TRM66268-LWL</strain>
    </source>
</reference>
<evidence type="ECO:0000256" key="1">
    <source>
        <dbReference type="SAM" id="MobiDB-lite"/>
    </source>
</evidence>
<keyword evidence="4" id="KW-1185">Reference proteome</keyword>
<feature type="domain" description="Pyrrolo-quinoline quinone repeat" evidence="2">
    <location>
        <begin position="133"/>
        <end position="270"/>
    </location>
</feature>
<sequence>MSQPPPPPGFGPPETSPSGFGPPVTPPPGFGPPVTPPPFLAAPPPPPGPDPRPPLSRLRWILAAVVALALLAGGGIWLGVAGGDDGSAADGKQQDVRFDAPGTEKKPADTKAGLLFSVADPKVGKSDFHPAPGSWVTDEAYVKTGVGKVVAYDLKSGRQLWEIALGGQICGYTQHVDEGRTGILFQDALPGEDGKVKPCTEVAALDLNAGMLLWRGSVRRSGTKIAFHQVGMAAGKVAVAGDNGGAAFDLAGGDLLWEPKPTEPCYDMAYGSGEDLVALQHCGQEGNERIRLQHLGRGAKPRFTYDLPRGLAFAKIVSSDPLVVAGFNDKMAVTDYFAIDRRKGTLRSKIAVDPARTKSGCRMEAQTECSSLAVGNDRLYLATAPRAKTGASESVNEIVSYDLETGKATGQRADSGGKAMLFPLRMDGRDVLAYRTPLHGSPGQVVRIDGRTFEQEVFLSVPPDSEGAPVQRHFASDKVEIRYTSGRLFLAELYIRQPYSATEPPYLAAAFEAGAPR</sequence>